<feature type="transmembrane region" description="Helical" evidence="5">
    <location>
        <begin position="470"/>
        <end position="495"/>
    </location>
</feature>
<comment type="subcellular location">
    <subcellularLocation>
        <location evidence="1">Membrane</location>
        <topology evidence="1">Multi-pass membrane protein</topology>
    </subcellularLocation>
</comment>
<keyword evidence="5" id="KW-0472">Membrane</keyword>
<dbReference type="InterPro" id="IPR050321">
    <property type="entry name" value="Glycosyltr_2/OpgH_subfam"/>
</dbReference>
<dbReference type="InterPro" id="IPR007831">
    <property type="entry name" value="T2SS_GspE_N"/>
</dbReference>
<evidence type="ECO:0000256" key="4">
    <source>
        <dbReference type="ARBA" id="ARBA00022989"/>
    </source>
</evidence>
<evidence type="ECO:0000259" key="6">
    <source>
        <dbReference type="Pfam" id="PF05157"/>
    </source>
</evidence>
<dbReference type="EC" id="2.4.-.-" evidence="8"/>
<evidence type="ECO:0000256" key="1">
    <source>
        <dbReference type="ARBA" id="ARBA00004141"/>
    </source>
</evidence>
<dbReference type="Pfam" id="PF05157">
    <property type="entry name" value="MshEN"/>
    <property type="match status" value="1"/>
</dbReference>
<gene>
    <name evidence="8" type="ORF">KUH32_00580</name>
</gene>
<organism evidence="8 9">
    <name type="scientific">Thalassococcus arenae</name>
    <dbReference type="NCBI Taxonomy" id="2851652"/>
    <lineage>
        <taxon>Bacteria</taxon>
        <taxon>Pseudomonadati</taxon>
        <taxon>Pseudomonadota</taxon>
        <taxon>Alphaproteobacteria</taxon>
        <taxon>Rhodobacterales</taxon>
        <taxon>Roseobacteraceae</taxon>
        <taxon>Thalassococcus</taxon>
    </lineage>
</organism>
<evidence type="ECO:0000256" key="5">
    <source>
        <dbReference type="SAM" id="Phobius"/>
    </source>
</evidence>
<keyword evidence="5" id="KW-0812">Transmembrane</keyword>
<proteinExistence type="predicted"/>
<evidence type="ECO:0000313" key="8">
    <source>
        <dbReference type="EMBL" id="MBV2358256.1"/>
    </source>
</evidence>
<name>A0ABS6N2K7_9RHOB</name>
<feature type="domain" description="Type II secretion system protein GspE N-terminal" evidence="6">
    <location>
        <begin position="45"/>
        <end position="116"/>
    </location>
</feature>
<dbReference type="PANTHER" id="PTHR43867:SF2">
    <property type="entry name" value="CELLULOSE SYNTHASE CATALYTIC SUBUNIT A [UDP-FORMING]"/>
    <property type="match status" value="1"/>
</dbReference>
<sequence length="596" mass="65299">MVRAMAEATALCTDLPHVLESEALAAPDEILRAQAARWGALALRRADAPPDPDLADLLAPDFCLARGVLPWMRIGPTLVLATSRPERYAALLQEIPGDLGPVMMAITTEQDIHDAVADRHGALLAARAESWVPASESCRDIGQSSLRGRVIGLGFTSLAIGCLAVWPAVFFGLAIGLACLSLLAAQVFKLSALLASFRRAAPQPDPVLPAPPQMVSLLVPLFREPEIVGSLVDRLERLVYPRARLEALLILEAGDDATRAALNGRDLPGWMRVVEVPPGSVTTKPRAMNYALRFARGDIVGIYDAEDAPAPDQLLRVADRFAREGPEVACLQGILDFYNPRANWLSRCFAIEYASWFRVLLPGMARLGFAIPLGGTTVFFRRAALEAVHGWDAHNVTEDADLGIRLARHGYRTELLGTVTREEANNRLWPWIRQRSRWLKGYALTWWVHSRRPAALWRDVGAWKFLGVQFLFLTTLLQFALAPLLWSFWLILAGIPHPLQSHDPGGLFAALVVLFLSAEAVTLAVGLAAVTRSPHQRLLPWVPTLVAYAPLGTAAVYKALWEIMARPFYWDKTRHGISAPDAPHADLPETAAPGRG</sequence>
<protein>
    <submittedName>
        <fullName evidence="8">Glycosyltransferase</fullName>
        <ecNumber evidence="8">2.4.-.-</ecNumber>
    </submittedName>
</protein>
<evidence type="ECO:0000313" key="9">
    <source>
        <dbReference type="Proteomes" id="UP001166293"/>
    </source>
</evidence>
<dbReference type="Pfam" id="PF13632">
    <property type="entry name" value="Glyco_trans_2_3"/>
    <property type="match status" value="1"/>
</dbReference>
<dbReference type="GO" id="GO:0016757">
    <property type="term" value="F:glycosyltransferase activity"/>
    <property type="evidence" value="ECO:0007669"/>
    <property type="project" value="UniProtKB-KW"/>
</dbReference>
<dbReference type="InterPro" id="IPR001173">
    <property type="entry name" value="Glyco_trans_2-like"/>
</dbReference>
<evidence type="ECO:0000256" key="3">
    <source>
        <dbReference type="ARBA" id="ARBA00022679"/>
    </source>
</evidence>
<keyword evidence="2 8" id="KW-0328">Glycosyltransferase</keyword>
<evidence type="ECO:0000256" key="2">
    <source>
        <dbReference type="ARBA" id="ARBA00022676"/>
    </source>
</evidence>
<dbReference type="Proteomes" id="UP001166293">
    <property type="component" value="Unassembled WGS sequence"/>
</dbReference>
<keyword evidence="3 8" id="KW-0808">Transferase</keyword>
<evidence type="ECO:0000259" key="7">
    <source>
        <dbReference type="Pfam" id="PF13632"/>
    </source>
</evidence>
<keyword evidence="4 5" id="KW-1133">Transmembrane helix</keyword>
<feature type="domain" description="Glycosyltransferase 2-like" evidence="7">
    <location>
        <begin position="301"/>
        <end position="491"/>
    </location>
</feature>
<dbReference type="EMBL" id="JAHRWL010000001">
    <property type="protein sequence ID" value="MBV2358256.1"/>
    <property type="molecule type" value="Genomic_DNA"/>
</dbReference>
<keyword evidence="9" id="KW-1185">Reference proteome</keyword>
<accession>A0ABS6N2K7</accession>
<dbReference type="PANTHER" id="PTHR43867">
    <property type="entry name" value="CELLULOSE SYNTHASE CATALYTIC SUBUNIT A [UDP-FORMING]"/>
    <property type="match status" value="1"/>
</dbReference>
<feature type="transmembrane region" description="Helical" evidence="5">
    <location>
        <begin position="507"/>
        <end position="531"/>
    </location>
</feature>
<comment type="caution">
    <text evidence="8">The sequence shown here is derived from an EMBL/GenBank/DDBJ whole genome shotgun (WGS) entry which is preliminary data.</text>
</comment>
<reference evidence="8" key="1">
    <citation type="submission" date="2021-06" db="EMBL/GenBank/DDBJ databases">
        <title>Thalassococcus sp. CAU 1522 isolated from sea sand, Republic of Korea.</title>
        <authorList>
            <person name="Kim W."/>
        </authorList>
    </citation>
    <scope>NUCLEOTIDE SEQUENCE</scope>
    <source>
        <strain evidence="8">CAU 1522</strain>
    </source>
</reference>